<comment type="similarity">
    <text evidence="1">Belongs to the UPF0260 family.</text>
</comment>
<dbReference type="InterPro" id="IPR008228">
    <property type="entry name" value="UCP006173"/>
</dbReference>
<dbReference type="RefSeq" id="WP_381424741.1">
    <property type="nucleotide sequence ID" value="NZ_JBHSDH010000013.1"/>
</dbReference>
<accession>A0ABV8RIS0</accession>
<dbReference type="PANTHER" id="PTHR37421:SF1">
    <property type="entry name" value="UPF0260 PROTEIN YCGN"/>
    <property type="match status" value="1"/>
</dbReference>
<dbReference type="NCBIfam" id="NF003507">
    <property type="entry name" value="PRK05170.2-5"/>
    <property type="match status" value="1"/>
</dbReference>
<reference evidence="3" key="1">
    <citation type="journal article" date="2019" name="Int. J. Syst. Evol. Microbiol.">
        <title>The Global Catalogue of Microorganisms (GCM) 10K type strain sequencing project: providing services to taxonomists for standard genome sequencing and annotation.</title>
        <authorList>
            <consortium name="The Broad Institute Genomics Platform"/>
            <consortium name="The Broad Institute Genome Sequencing Center for Infectious Disease"/>
            <person name="Wu L."/>
            <person name="Ma J."/>
        </authorList>
    </citation>
    <scope>NUCLEOTIDE SEQUENCE [LARGE SCALE GENOMIC DNA]</scope>
    <source>
        <strain evidence="3">CECT 8531</strain>
    </source>
</reference>
<organism evidence="2 3">
    <name type="scientific">Sphingorhabdus arenilitoris</name>
    <dbReference type="NCBI Taxonomy" id="1490041"/>
    <lineage>
        <taxon>Bacteria</taxon>
        <taxon>Pseudomonadati</taxon>
        <taxon>Pseudomonadota</taxon>
        <taxon>Alphaproteobacteria</taxon>
        <taxon>Sphingomonadales</taxon>
        <taxon>Sphingomonadaceae</taxon>
        <taxon>Sphingorhabdus</taxon>
    </lineage>
</organism>
<evidence type="ECO:0000256" key="1">
    <source>
        <dbReference type="HAMAP-Rule" id="MF_00676"/>
    </source>
</evidence>
<proteinExistence type="inferred from homology"/>
<name>A0ABV8RIS0_9SPHN</name>
<dbReference type="InterPro" id="IPR005358">
    <property type="entry name" value="Puta_zinc/iron-chelating_dom"/>
</dbReference>
<dbReference type="PANTHER" id="PTHR37421">
    <property type="entry name" value="UPF0260 PROTEIN YCGN"/>
    <property type="match status" value="1"/>
</dbReference>
<dbReference type="EMBL" id="JBHSDH010000013">
    <property type="protein sequence ID" value="MFC4293308.1"/>
    <property type="molecule type" value="Genomic_DNA"/>
</dbReference>
<dbReference type="Pfam" id="PF03692">
    <property type="entry name" value="CxxCxxCC"/>
    <property type="match status" value="1"/>
</dbReference>
<evidence type="ECO:0000313" key="3">
    <source>
        <dbReference type="Proteomes" id="UP001595887"/>
    </source>
</evidence>
<sequence>MSGKVPFWEQPLETLDRGQWEALCDGCGKCCLHKVEDEDTGRVYPTNIACKLLDLNSSQCSDYKHRKTHVPDCLRLTRAKIDDYFWLPSTCAYVLRDAGQPLPEWHYLITGDRDSVHKAGMSVRGRAISENDAGPIENHIVEQPL</sequence>
<comment type="caution">
    <text evidence="2">The sequence shown here is derived from an EMBL/GenBank/DDBJ whole genome shotgun (WGS) entry which is preliminary data.</text>
</comment>
<dbReference type="Proteomes" id="UP001595887">
    <property type="component" value="Unassembled WGS sequence"/>
</dbReference>
<dbReference type="NCBIfam" id="NF003501">
    <property type="entry name" value="PRK05170.1-5"/>
    <property type="match status" value="1"/>
</dbReference>
<dbReference type="HAMAP" id="MF_00676">
    <property type="entry name" value="UPF0260"/>
    <property type="match status" value="1"/>
</dbReference>
<keyword evidence="3" id="KW-1185">Reference proteome</keyword>
<dbReference type="PIRSF" id="PIRSF006173">
    <property type="entry name" value="UCP006173"/>
    <property type="match status" value="1"/>
</dbReference>
<gene>
    <name evidence="2" type="ORF">ACFOWX_12865</name>
</gene>
<evidence type="ECO:0000313" key="2">
    <source>
        <dbReference type="EMBL" id="MFC4293308.1"/>
    </source>
</evidence>
<protein>
    <recommendedName>
        <fullName evidence="1">UPF0260 protein ACFOWX_12865</fullName>
    </recommendedName>
</protein>